<organism evidence="1 2">
    <name type="scientific">Pyrolobus fumarii (strain DSM 11204 / 1A)</name>
    <dbReference type="NCBI Taxonomy" id="694429"/>
    <lineage>
        <taxon>Archaea</taxon>
        <taxon>Thermoproteota</taxon>
        <taxon>Thermoprotei</taxon>
        <taxon>Desulfurococcales</taxon>
        <taxon>Pyrodictiaceae</taxon>
        <taxon>Pyrolobus</taxon>
    </lineage>
</organism>
<sequence length="209" mass="23593">MNHEAWLEPLGSRLVARWGHYPRIDGRLDPHVVTNIMVVGEEGVRYTPVVLVHMEDGLRLEWRGGRASYAMIAYRRGPFSKTASGEWVYGDRVAVESVLGSVEKSMIIEGYAVYTRDPRSLEHLPTPLRLKLSIDTSPLCVRIEGVRAPDEQPDSHTTLSMWCRGEKTEDRECREAPIFILVKHDSKLGTGRVDTLRTILTVYIDAPPA</sequence>
<evidence type="ECO:0000313" key="1">
    <source>
        <dbReference type="EMBL" id="AEM38292.1"/>
    </source>
</evidence>
<dbReference type="AlphaFoldDB" id="G0EG44"/>
<dbReference type="STRING" id="694429.Pyrfu_0421"/>
<name>G0EG44_PYRF1</name>
<dbReference type="InParanoid" id="G0EG44"/>
<dbReference type="EMBL" id="CP002838">
    <property type="protein sequence ID" value="AEM38292.1"/>
    <property type="molecule type" value="Genomic_DNA"/>
</dbReference>
<keyword evidence="2" id="KW-1185">Reference proteome</keyword>
<gene>
    <name evidence="1" type="ordered locus">Pyrfu_0421</name>
</gene>
<accession>G0EG44</accession>
<proteinExistence type="predicted"/>
<evidence type="ECO:0000313" key="2">
    <source>
        <dbReference type="Proteomes" id="UP000001037"/>
    </source>
</evidence>
<dbReference type="KEGG" id="pfm:Pyrfu_0421"/>
<reference evidence="1 2" key="1">
    <citation type="journal article" date="2011" name="Stand. Genomic Sci.">
        <title>Complete genome sequence of the hyperthermophilic chemolithoautotroph Pyrolobus fumarii type strain (1A).</title>
        <authorList>
            <person name="Anderson I."/>
            <person name="Goker M."/>
            <person name="Nolan M."/>
            <person name="Lucas S."/>
            <person name="Hammon N."/>
            <person name="Deshpande S."/>
            <person name="Cheng J.F."/>
            <person name="Tapia R."/>
            <person name="Han C."/>
            <person name="Goodwin L."/>
            <person name="Pitluck S."/>
            <person name="Huntemann M."/>
            <person name="Liolios K."/>
            <person name="Ivanova N."/>
            <person name="Pagani I."/>
            <person name="Mavromatis K."/>
            <person name="Ovchinikova G."/>
            <person name="Pati A."/>
            <person name="Chen A."/>
            <person name="Palaniappan K."/>
            <person name="Land M."/>
            <person name="Hauser L."/>
            <person name="Brambilla E.M."/>
            <person name="Huber H."/>
            <person name="Yasawong M."/>
            <person name="Rohde M."/>
            <person name="Spring S."/>
            <person name="Abt B."/>
            <person name="Sikorski J."/>
            <person name="Wirth R."/>
            <person name="Detter J.C."/>
            <person name="Woyke T."/>
            <person name="Bristow J."/>
            <person name="Eisen J.A."/>
            <person name="Markowitz V."/>
            <person name="Hugenholtz P."/>
            <person name="Kyrpides N.C."/>
            <person name="Klenk H.P."/>
            <person name="Lapidus A."/>
        </authorList>
    </citation>
    <scope>NUCLEOTIDE SEQUENCE [LARGE SCALE GENOMIC DNA]</scope>
    <source>
        <strain evidence="2">DSM 11204 / 1A</strain>
    </source>
</reference>
<dbReference type="HOGENOM" id="CLU_1313170_0_0_2"/>
<dbReference type="Proteomes" id="UP000001037">
    <property type="component" value="Chromosome"/>
</dbReference>
<protein>
    <submittedName>
        <fullName evidence="1">Uncharacterized protein</fullName>
    </submittedName>
</protein>